<gene>
    <name evidence="7" type="ORF">ATNIH1004_005563</name>
</gene>
<proteinExistence type="inferred from homology"/>
<comment type="similarity">
    <text evidence="1">Belongs to the 5-formyltetrahydrofolate cyclo-ligase family.</text>
</comment>
<dbReference type="Pfam" id="PF01812">
    <property type="entry name" value="5-FTHF_cyc-lig"/>
    <property type="match status" value="1"/>
</dbReference>
<evidence type="ECO:0000313" key="8">
    <source>
        <dbReference type="Proteomes" id="UP000324241"/>
    </source>
</evidence>
<evidence type="ECO:0000256" key="1">
    <source>
        <dbReference type="ARBA" id="ARBA00010638"/>
    </source>
</evidence>
<dbReference type="SUPFAM" id="SSF100950">
    <property type="entry name" value="NagB/RpiA/CoA transferase-like"/>
    <property type="match status" value="1"/>
</dbReference>
<evidence type="ECO:0000256" key="3">
    <source>
        <dbReference type="ARBA" id="ARBA00022840"/>
    </source>
</evidence>
<organism evidence="7 8">
    <name type="scientific">Aspergillus tanneri</name>
    <dbReference type="NCBI Taxonomy" id="1220188"/>
    <lineage>
        <taxon>Eukaryota</taxon>
        <taxon>Fungi</taxon>
        <taxon>Dikarya</taxon>
        <taxon>Ascomycota</taxon>
        <taxon>Pezizomycotina</taxon>
        <taxon>Eurotiomycetes</taxon>
        <taxon>Eurotiomycetidae</taxon>
        <taxon>Eurotiales</taxon>
        <taxon>Aspergillaceae</taxon>
        <taxon>Aspergillus</taxon>
        <taxon>Aspergillus subgen. Circumdati</taxon>
    </lineage>
</organism>
<dbReference type="GO" id="GO:0009396">
    <property type="term" value="P:folic acid-containing compound biosynthetic process"/>
    <property type="evidence" value="ECO:0007669"/>
    <property type="project" value="TreeGrafter"/>
</dbReference>
<feature type="binding site" evidence="6">
    <location>
        <position position="60"/>
    </location>
    <ligand>
        <name>substrate</name>
    </ligand>
</feature>
<dbReference type="EMBL" id="QUQM01000004">
    <property type="protein sequence ID" value="KAA8646888.1"/>
    <property type="molecule type" value="Genomic_DNA"/>
</dbReference>
<dbReference type="GO" id="GO:0035999">
    <property type="term" value="P:tetrahydrofolate interconversion"/>
    <property type="evidence" value="ECO:0007669"/>
    <property type="project" value="TreeGrafter"/>
</dbReference>
<dbReference type="RefSeq" id="XP_033426249.1">
    <property type="nucleotide sequence ID" value="XM_033570217.1"/>
</dbReference>
<dbReference type="InterPro" id="IPR024185">
    <property type="entry name" value="FTHF_cligase-like_sf"/>
</dbReference>
<protein>
    <recommendedName>
        <fullName evidence="5">5-formyltetrahydrofolate cyclo-ligase</fullName>
        <ecNumber evidence="5">6.3.3.2</ecNumber>
    </recommendedName>
</protein>
<dbReference type="GO" id="GO:0005524">
    <property type="term" value="F:ATP binding"/>
    <property type="evidence" value="ECO:0007669"/>
    <property type="project" value="UniProtKB-KW"/>
</dbReference>
<sequence>MAGLQAAKKDLRKKMRDVLQKIPADFIIHQSRVATGKLIALPEYHSARRIGVYLSMPTGELSTTAIVQDALTNGKEVFVPYIHSLESPTTQQNTSVMDMLALDSMDEFNSLAPDKWGIPSLTKDQAAVKKNCFGGIGVTPAGSSEATDGISGLDLIVMPGMAFDQGFRRLGHGKGYYDHFLTRYSKAAESKAWTPKMPLLVAPCLKEQMLPSTEEIPVSDHDWLVDVLIVGNDRCCYRQGLSPETTFLS</sequence>
<feature type="binding site" evidence="6">
    <location>
        <position position="54"/>
    </location>
    <ligand>
        <name>substrate</name>
    </ligand>
</feature>
<accession>A0A5M9MIR6</accession>
<name>A0A5M9MIR6_9EURO</name>
<dbReference type="EC" id="6.3.3.2" evidence="5"/>
<keyword evidence="2 6" id="KW-0547">Nucleotide-binding</keyword>
<dbReference type="PIRSF" id="PIRSF006806">
    <property type="entry name" value="FTHF_cligase"/>
    <property type="match status" value="1"/>
</dbReference>
<dbReference type="GeneID" id="54328265"/>
<dbReference type="AlphaFoldDB" id="A0A5M9MIR6"/>
<dbReference type="Gene3D" id="3.40.50.10420">
    <property type="entry name" value="NagB/RpiA/CoA transferase-like"/>
    <property type="match status" value="1"/>
</dbReference>
<evidence type="ECO:0000256" key="4">
    <source>
        <dbReference type="ARBA" id="ARBA00036539"/>
    </source>
</evidence>
<reference evidence="7 8" key="1">
    <citation type="submission" date="2019-08" db="EMBL/GenBank/DDBJ databases">
        <title>The genome sequence of a newly discovered highly antifungal drug resistant Aspergillus species, Aspergillus tanneri NIH 1004.</title>
        <authorList>
            <person name="Mounaud S."/>
            <person name="Singh I."/>
            <person name="Joardar V."/>
            <person name="Pakala S."/>
            <person name="Pakala S."/>
            <person name="Venepally P."/>
            <person name="Chung J.K."/>
            <person name="Losada L."/>
            <person name="Nierman W.C."/>
        </authorList>
    </citation>
    <scope>NUCLEOTIDE SEQUENCE [LARGE SCALE GENOMIC DNA]</scope>
    <source>
        <strain evidence="7 8">NIH1004</strain>
    </source>
</reference>
<feature type="binding site" evidence="6">
    <location>
        <begin position="169"/>
        <end position="177"/>
    </location>
    <ligand>
        <name>ATP</name>
        <dbReference type="ChEBI" id="CHEBI:30616"/>
    </ligand>
</feature>
<dbReference type="GO" id="GO:0005739">
    <property type="term" value="C:mitochondrion"/>
    <property type="evidence" value="ECO:0007669"/>
    <property type="project" value="TreeGrafter"/>
</dbReference>
<evidence type="ECO:0000256" key="2">
    <source>
        <dbReference type="ARBA" id="ARBA00022741"/>
    </source>
</evidence>
<dbReference type="Proteomes" id="UP000324241">
    <property type="component" value="Unassembled WGS sequence"/>
</dbReference>
<dbReference type="GO" id="GO:0030272">
    <property type="term" value="F:5-formyltetrahydrofolate cyclo-ligase activity"/>
    <property type="evidence" value="ECO:0007669"/>
    <property type="project" value="UniProtKB-EC"/>
</dbReference>
<dbReference type="InterPro" id="IPR002698">
    <property type="entry name" value="FTHF_cligase"/>
</dbReference>
<dbReference type="PANTHER" id="PTHR23407">
    <property type="entry name" value="ATPASE INHIBITOR/5-FORMYLTETRAHYDROFOLATE CYCLO-LIGASE"/>
    <property type="match status" value="1"/>
</dbReference>
<evidence type="ECO:0000256" key="5">
    <source>
        <dbReference type="ARBA" id="ARBA00038966"/>
    </source>
</evidence>
<feature type="binding site" evidence="6">
    <location>
        <begin position="8"/>
        <end position="12"/>
    </location>
    <ligand>
        <name>ATP</name>
        <dbReference type="ChEBI" id="CHEBI:30616"/>
    </ligand>
</feature>
<dbReference type="InterPro" id="IPR037171">
    <property type="entry name" value="NagB/RpiA_transferase-like"/>
</dbReference>
<dbReference type="OrthoDB" id="2015992at2759"/>
<comment type="caution">
    <text evidence="7">The sequence shown here is derived from an EMBL/GenBank/DDBJ whole genome shotgun (WGS) entry which is preliminary data.</text>
</comment>
<evidence type="ECO:0000256" key="6">
    <source>
        <dbReference type="PIRSR" id="PIRSR006806-1"/>
    </source>
</evidence>
<comment type="catalytic activity">
    <reaction evidence="4">
        <text>(6S)-5-formyl-5,6,7,8-tetrahydrofolate + ATP = (6R)-5,10-methenyltetrahydrofolate + ADP + phosphate</text>
        <dbReference type="Rhea" id="RHEA:10488"/>
        <dbReference type="ChEBI" id="CHEBI:30616"/>
        <dbReference type="ChEBI" id="CHEBI:43474"/>
        <dbReference type="ChEBI" id="CHEBI:57455"/>
        <dbReference type="ChEBI" id="CHEBI:57457"/>
        <dbReference type="ChEBI" id="CHEBI:456216"/>
        <dbReference type="EC" id="6.3.3.2"/>
    </reaction>
</comment>
<evidence type="ECO:0000313" key="7">
    <source>
        <dbReference type="EMBL" id="KAA8646888.1"/>
    </source>
</evidence>
<keyword evidence="3 6" id="KW-0067">ATP-binding</keyword>
<dbReference type="PANTHER" id="PTHR23407:SF1">
    <property type="entry name" value="5-FORMYLTETRAHYDROFOLATE CYCLO-LIGASE"/>
    <property type="match status" value="1"/>
</dbReference>